<dbReference type="InterPro" id="IPR036188">
    <property type="entry name" value="FAD/NAD-bd_sf"/>
</dbReference>
<sequence>MSSLQVDYLIVGSGVSGYFALKELLSQNPNVKVCMVTEDRYYPYDRPPLSKEYMRGETGEPFFEGEEAYSGITFLKERKVVDLKEGEAFLDNGNVIKFSKALLSTGGRPRRLNAPGEDLKGVHYLRTLDDAKSIRDGMGKRPVIVGGGFIGVEVASSIARLGLRPIVIEARPYIWSTFVEEKVSRFVQSYLEKRGVTVITGDTVREFQGRGKVEAVRLQGGMTLEASMVLVAVGITPNVEVAQQSGIKVENGIVVDQFLETSMRGVYASGDVANILDPTSGKRKRIEHWNNAEYTGRLAARNMRGGREVYDFLSTVWSDIFDLHIESAGETTDYDDYVLRGKLEEASFVAIYVKGGTVQGYLAVNRPGEELEKLNEAIYNKVNVSNRREILEKGDLGDLTR</sequence>
<keyword evidence="4" id="KW-0560">Oxidoreductase</keyword>
<dbReference type="PRINTS" id="PR00469">
    <property type="entry name" value="PNDRDTASEII"/>
</dbReference>
<dbReference type="InterPro" id="IPR028202">
    <property type="entry name" value="Reductase_C"/>
</dbReference>
<evidence type="ECO:0000256" key="3">
    <source>
        <dbReference type="ARBA" id="ARBA00022827"/>
    </source>
</evidence>
<dbReference type="SUPFAM" id="SSF51905">
    <property type="entry name" value="FAD/NAD(P)-binding domain"/>
    <property type="match status" value="1"/>
</dbReference>
<gene>
    <name evidence="7" type="ORF">MetMK1DRAFT_00002860</name>
</gene>
<protein>
    <submittedName>
        <fullName evidence="7">NAD(P)H-nitrite reductase</fullName>
    </submittedName>
</protein>
<dbReference type="SUPFAM" id="SSF55424">
    <property type="entry name" value="FAD/NAD-linked reductases, dimerisation (C-terminal) domain"/>
    <property type="match status" value="1"/>
</dbReference>
<dbReference type="HOGENOM" id="CLU_003291_4_0_2"/>
<dbReference type="Pfam" id="PF14759">
    <property type="entry name" value="Reductase_C"/>
    <property type="match status" value="1"/>
</dbReference>
<evidence type="ECO:0000259" key="6">
    <source>
        <dbReference type="Pfam" id="PF14759"/>
    </source>
</evidence>
<dbReference type="AlphaFoldDB" id="H2C4B9"/>
<comment type="cofactor">
    <cofactor evidence="1">
        <name>FAD</name>
        <dbReference type="ChEBI" id="CHEBI:57692"/>
    </cofactor>
</comment>
<dbReference type="PRINTS" id="PR00368">
    <property type="entry name" value="FADPNR"/>
</dbReference>
<dbReference type="eggNOG" id="arCOG01070">
    <property type="taxonomic scope" value="Archaea"/>
</dbReference>
<dbReference type="Gene3D" id="3.50.50.60">
    <property type="entry name" value="FAD/NAD(P)-binding domain"/>
    <property type="match status" value="2"/>
</dbReference>
<evidence type="ECO:0000259" key="5">
    <source>
        <dbReference type="Pfam" id="PF07992"/>
    </source>
</evidence>
<evidence type="ECO:0000256" key="2">
    <source>
        <dbReference type="ARBA" id="ARBA00022630"/>
    </source>
</evidence>
<accession>H2C4B9</accession>
<dbReference type="InterPro" id="IPR050446">
    <property type="entry name" value="FAD-oxidoreductase/Apoptosis"/>
</dbReference>
<keyword evidence="8" id="KW-1185">Reference proteome</keyword>
<dbReference type="Gene3D" id="3.30.390.30">
    <property type="match status" value="1"/>
</dbReference>
<evidence type="ECO:0000256" key="4">
    <source>
        <dbReference type="ARBA" id="ARBA00023002"/>
    </source>
</evidence>
<dbReference type="Proteomes" id="UP000003980">
    <property type="component" value="Unassembled WGS sequence"/>
</dbReference>
<keyword evidence="3" id="KW-0274">FAD</keyword>
<organism evidence="7 8">
    <name type="scientific">Metallosphaera yellowstonensis MK1</name>
    <dbReference type="NCBI Taxonomy" id="671065"/>
    <lineage>
        <taxon>Archaea</taxon>
        <taxon>Thermoproteota</taxon>
        <taxon>Thermoprotei</taxon>
        <taxon>Sulfolobales</taxon>
        <taxon>Sulfolobaceae</taxon>
        <taxon>Metallosphaera</taxon>
    </lineage>
</organism>
<dbReference type="STRING" id="671065.MetMK1DRAFT_00002860"/>
<keyword evidence="2" id="KW-0285">Flavoprotein</keyword>
<dbReference type="GO" id="GO:0016651">
    <property type="term" value="F:oxidoreductase activity, acting on NAD(P)H"/>
    <property type="evidence" value="ECO:0007669"/>
    <property type="project" value="TreeGrafter"/>
</dbReference>
<evidence type="ECO:0000313" key="7">
    <source>
        <dbReference type="EMBL" id="EHP69784.1"/>
    </source>
</evidence>
<feature type="domain" description="FAD/NAD(P)-binding" evidence="5">
    <location>
        <begin position="7"/>
        <end position="296"/>
    </location>
</feature>
<dbReference type="GO" id="GO:0005737">
    <property type="term" value="C:cytoplasm"/>
    <property type="evidence" value="ECO:0007669"/>
    <property type="project" value="TreeGrafter"/>
</dbReference>
<dbReference type="PANTHER" id="PTHR43557">
    <property type="entry name" value="APOPTOSIS-INDUCING FACTOR 1"/>
    <property type="match status" value="1"/>
</dbReference>
<dbReference type="OrthoDB" id="28009at2157"/>
<reference evidence="7 8" key="1">
    <citation type="submission" date="2012-01" db="EMBL/GenBank/DDBJ databases">
        <title>Improved High-Quality Draft sequence of Metallosphaera yellowstonensis MK1.</title>
        <authorList>
            <consortium name="US DOE Joint Genome Institute"/>
            <person name="Lucas S."/>
            <person name="Han J."/>
            <person name="Cheng J.-F."/>
            <person name="Goodwin L."/>
            <person name="Pitluck S."/>
            <person name="Peters L."/>
            <person name="Teshima H."/>
            <person name="Detter J.C."/>
            <person name="Han C."/>
            <person name="Tapia R."/>
            <person name="Land M."/>
            <person name="Hauser L."/>
            <person name="Kyrpides N."/>
            <person name="Kozubal M."/>
            <person name="Macur R.E."/>
            <person name="Jay Z."/>
            <person name="Inskeep W."/>
            <person name="Woyke T."/>
        </authorList>
    </citation>
    <scope>NUCLEOTIDE SEQUENCE [LARGE SCALE GENOMIC DNA]</scope>
    <source>
        <strain evidence="7 8">MK1</strain>
    </source>
</reference>
<evidence type="ECO:0000256" key="1">
    <source>
        <dbReference type="ARBA" id="ARBA00001974"/>
    </source>
</evidence>
<evidence type="ECO:0000313" key="8">
    <source>
        <dbReference type="Proteomes" id="UP000003980"/>
    </source>
</evidence>
<dbReference type="InterPro" id="IPR016156">
    <property type="entry name" value="FAD/NAD-linked_Rdtase_dimer_sf"/>
</dbReference>
<dbReference type="Pfam" id="PF07992">
    <property type="entry name" value="Pyr_redox_2"/>
    <property type="match status" value="1"/>
</dbReference>
<dbReference type="RefSeq" id="WP_009069900.1">
    <property type="nucleotide sequence ID" value="NZ_JH597761.1"/>
</dbReference>
<name>H2C4B9_9CREN</name>
<dbReference type="InterPro" id="IPR023753">
    <property type="entry name" value="FAD/NAD-binding_dom"/>
</dbReference>
<dbReference type="EMBL" id="JH597761">
    <property type="protein sequence ID" value="EHP69784.1"/>
    <property type="molecule type" value="Genomic_DNA"/>
</dbReference>
<dbReference type="PANTHER" id="PTHR43557:SF2">
    <property type="entry name" value="RIESKE DOMAIN-CONTAINING PROTEIN-RELATED"/>
    <property type="match status" value="1"/>
</dbReference>
<proteinExistence type="predicted"/>
<feature type="domain" description="Reductase C-terminal" evidence="6">
    <location>
        <begin position="316"/>
        <end position="382"/>
    </location>
</feature>